<dbReference type="PROSITE" id="PS00376">
    <property type="entry name" value="ADOMET_SYNTHASE_1"/>
    <property type="match status" value="1"/>
</dbReference>
<comment type="subunit">
    <text evidence="13">Homotetramer.</text>
</comment>
<evidence type="ECO:0000256" key="9">
    <source>
        <dbReference type="ARBA" id="ARBA00022741"/>
    </source>
</evidence>
<dbReference type="Proteomes" id="UP000177159">
    <property type="component" value="Unassembled WGS sequence"/>
</dbReference>
<comment type="similarity">
    <text evidence="4">Belongs to the AdoMet synthase family.</text>
</comment>
<organism evidence="17 18">
    <name type="scientific">Candidatus Roizmanbacteria bacterium RIFCSPHIGHO2_02_FULL_37_24</name>
    <dbReference type="NCBI Taxonomy" id="1802037"/>
    <lineage>
        <taxon>Bacteria</taxon>
        <taxon>Candidatus Roizmaniibacteriota</taxon>
    </lineage>
</organism>
<dbReference type="EC" id="2.5.1.6" evidence="5"/>
<dbReference type="Gene3D" id="3.30.300.10">
    <property type="match status" value="3"/>
</dbReference>
<dbReference type="InterPro" id="IPR022629">
    <property type="entry name" value="S-AdoMet_synt_central"/>
</dbReference>
<comment type="pathway">
    <text evidence="3">Amino-acid biosynthesis; S-adenosyl-L-methionine biosynthesis; S-adenosyl-L-methionine from L-methionine: step 1/1.</text>
</comment>
<comment type="cofactor">
    <cofactor evidence="2">
        <name>K(+)</name>
        <dbReference type="ChEBI" id="CHEBI:29103"/>
    </cofactor>
</comment>
<evidence type="ECO:0000256" key="7">
    <source>
        <dbReference type="ARBA" id="ARBA00022679"/>
    </source>
</evidence>
<evidence type="ECO:0000256" key="8">
    <source>
        <dbReference type="ARBA" id="ARBA00022723"/>
    </source>
</evidence>
<dbReference type="PANTHER" id="PTHR11964">
    <property type="entry name" value="S-ADENOSYLMETHIONINE SYNTHETASE"/>
    <property type="match status" value="1"/>
</dbReference>
<evidence type="ECO:0000256" key="4">
    <source>
        <dbReference type="ARBA" id="ARBA00009685"/>
    </source>
</evidence>
<evidence type="ECO:0000313" key="18">
    <source>
        <dbReference type="Proteomes" id="UP000177159"/>
    </source>
</evidence>
<evidence type="ECO:0000256" key="11">
    <source>
        <dbReference type="ARBA" id="ARBA00022842"/>
    </source>
</evidence>
<dbReference type="UniPathway" id="UPA00315">
    <property type="reaction ID" value="UER00080"/>
</dbReference>
<dbReference type="AlphaFoldDB" id="A0A1F7H0G2"/>
<evidence type="ECO:0000256" key="2">
    <source>
        <dbReference type="ARBA" id="ARBA00001958"/>
    </source>
</evidence>
<feature type="domain" description="S-adenosylmethionine synthetase central" evidence="15">
    <location>
        <begin position="100"/>
        <end position="187"/>
    </location>
</feature>
<dbReference type="GO" id="GO:0006556">
    <property type="term" value="P:S-adenosylmethionine biosynthetic process"/>
    <property type="evidence" value="ECO:0007669"/>
    <property type="project" value="UniProtKB-UniPathway"/>
</dbReference>
<evidence type="ECO:0000259" key="16">
    <source>
        <dbReference type="Pfam" id="PF02773"/>
    </source>
</evidence>
<evidence type="ECO:0000313" key="17">
    <source>
        <dbReference type="EMBL" id="OGK24316.1"/>
    </source>
</evidence>
<evidence type="ECO:0000256" key="3">
    <source>
        <dbReference type="ARBA" id="ARBA00005224"/>
    </source>
</evidence>
<proteinExistence type="inferred from homology"/>
<dbReference type="PROSITE" id="PS00377">
    <property type="entry name" value="ADOMET_SYNTHASE_2"/>
    <property type="match status" value="1"/>
</dbReference>
<feature type="domain" description="S-adenosylmethionine synthetase N-terminal" evidence="14">
    <location>
        <begin position="4"/>
        <end position="89"/>
    </location>
</feature>
<keyword evidence="12 13" id="KW-0630">Potassium</keyword>
<keyword evidence="6" id="KW-0554">One-carbon metabolism</keyword>
<dbReference type="InterPro" id="IPR022628">
    <property type="entry name" value="S-AdoMet_synt_N"/>
</dbReference>
<dbReference type="GO" id="GO:0005737">
    <property type="term" value="C:cytoplasm"/>
    <property type="evidence" value="ECO:0007669"/>
    <property type="project" value="UniProtKB-SubCell"/>
</dbReference>
<protein>
    <recommendedName>
        <fullName evidence="5">methionine adenosyltransferase</fullName>
        <ecNumber evidence="5">2.5.1.6</ecNumber>
    </recommendedName>
</protein>
<evidence type="ECO:0000256" key="13">
    <source>
        <dbReference type="RuleBase" id="RU000542"/>
    </source>
</evidence>
<dbReference type="EMBL" id="MFZM01000009">
    <property type="protein sequence ID" value="OGK24316.1"/>
    <property type="molecule type" value="Genomic_DNA"/>
</dbReference>
<gene>
    <name evidence="17" type="ORF">A3C24_02130</name>
</gene>
<dbReference type="InterPro" id="IPR022630">
    <property type="entry name" value="S-AdoMet_synt_C"/>
</dbReference>
<evidence type="ECO:0000256" key="6">
    <source>
        <dbReference type="ARBA" id="ARBA00022563"/>
    </source>
</evidence>
<accession>A0A1F7H0G2</accession>
<reference evidence="17 18" key="1">
    <citation type="journal article" date="2016" name="Nat. Commun.">
        <title>Thousands of microbial genomes shed light on interconnected biogeochemical processes in an aquifer system.</title>
        <authorList>
            <person name="Anantharaman K."/>
            <person name="Brown C.T."/>
            <person name="Hug L.A."/>
            <person name="Sharon I."/>
            <person name="Castelle C.J."/>
            <person name="Probst A.J."/>
            <person name="Thomas B.C."/>
            <person name="Singh A."/>
            <person name="Wilkins M.J."/>
            <person name="Karaoz U."/>
            <person name="Brodie E.L."/>
            <person name="Williams K.H."/>
            <person name="Hubbard S.S."/>
            <person name="Banfield J.F."/>
        </authorList>
    </citation>
    <scope>NUCLEOTIDE SEQUENCE [LARGE SCALE GENOMIC DNA]</scope>
</reference>
<dbReference type="InterPro" id="IPR022631">
    <property type="entry name" value="ADOMET_SYNTHASE_CS"/>
</dbReference>
<comment type="caution">
    <text evidence="17">The sequence shown here is derived from an EMBL/GenBank/DDBJ whole genome shotgun (WGS) entry which is preliminary data.</text>
</comment>
<evidence type="ECO:0000259" key="14">
    <source>
        <dbReference type="Pfam" id="PF00438"/>
    </source>
</evidence>
<keyword evidence="8 13" id="KW-0479">Metal-binding</keyword>
<sequence>MKKFIAESVSNLHPDKICDQISDLLLDQYLKKDPFSRVAIETSGGHGYISLFGEITSIHNVNAQKIVGDYYEALTGQKIKVITYITHQSPEIAQGVNTGGAGDQGIMVGYACNENDQFIPQEMYLARKLLKGFDVDAKSQITIEDGRVSSVVISAQGKSRKELVQHVLDNGIDIEKKHIFANNTGSFNIGGFDADSGCTGRKIVVDAYGPRVPVGGGAFSGKDATKVDRSAAYMARWIALKLLKKYGAREVLVYLGYVIGKAEPIIKAALIDGKQHAFNYDCRPRAIIEKFDLRSPIFHATTKNGHTGQIGINKWEII</sequence>
<evidence type="ECO:0000259" key="15">
    <source>
        <dbReference type="Pfam" id="PF02772"/>
    </source>
</evidence>
<dbReference type="InterPro" id="IPR022636">
    <property type="entry name" value="S-AdoMet_synthetase_sfam"/>
</dbReference>
<dbReference type="GO" id="GO:0005524">
    <property type="term" value="F:ATP binding"/>
    <property type="evidence" value="ECO:0007669"/>
    <property type="project" value="UniProtKB-KW"/>
</dbReference>
<dbReference type="InterPro" id="IPR002133">
    <property type="entry name" value="S-AdoMet_synthetase"/>
</dbReference>
<keyword evidence="9" id="KW-0547">Nucleotide-binding</keyword>
<dbReference type="GO" id="GO:0004478">
    <property type="term" value="F:methionine adenosyltransferase activity"/>
    <property type="evidence" value="ECO:0007669"/>
    <property type="project" value="UniProtKB-EC"/>
</dbReference>
<evidence type="ECO:0000256" key="5">
    <source>
        <dbReference type="ARBA" id="ARBA00012828"/>
    </source>
</evidence>
<dbReference type="GO" id="GO:0046872">
    <property type="term" value="F:metal ion binding"/>
    <property type="evidence" value="ECO:0007669"/>
    <property type="project" value="UniProtKB-KW"/>
</dbReference>
<dbReference type="SUPFAM" id="SSF55973">
    <property type="entry name" value="S-adenosylmethionine synthetase"/>
    <property type="match status" value="3"/>
</dbReference>
<dbReference type="Pfam" id="PF00438">
    <property type="entry name" value="S-AdoMet_synt_N"/>
    <property type="match status" value="1"/>
</dbReference>
<comment type="cofactor">
    <cofactor evidence="1">
        <name>Mg(2+)</name>
        <dbReference type="ChEBI" id="CHEBI:18420"/>
    </cofactor>
</comment>
<name>A0A1F7H0G2_9BACT</name>
<keyword evidence="7" id="KW-0808">Transferase</keyword>
<dbReference type="Pfam" id="PF02773">
    <property type="entry name" value="S-AdoMet_synt_C"/>
    <property type="match status" value="1"/>
</dbReference>
<evidence type="ECO:0000256" key="1">
    <source>
        <dbReference type="ARBA" id="ARBA00001946"/>
    </source>
</evidence>
<evidence type="ECO:0000256" key="12">
    <source>
        <dbReference type="ARBA" id="ARBA00022958"/>
    </source>
</evidence>
<keyword evidence="10" id="KW-0067">ATP-binding</keyword>
<keyword evidence="11 13" id="KW-0460">Magnesium</keyword>
<comment type="subcellular location">
    <subcellularLocation>
        <location evidence="13">Cytoplasm</location>
    </subcellularLocation>
</comment>
<dbReference type="GO" id="GO:0006730">
    <property type="term" value="P:one-carbon metabolic process"/>
    <property type="evidence" value="ECO:0007669"/>
    <property type="project" value="UniProtKB-KW"/>
</dbReference>
<feature type="domain" description="S-adenosylmethionine synthetase C-terminal" evidence="16">
    <location>
        <begin position="189"/>
        <end position="316"/>
    </location>
</feature>
<evidence type="ECO:0000256" key="10">
    <source>
        <dbReference type="ARBA" id="ARBA00022840"/>
    </source>
</evidence>
<dbReference type="Pfam" id="PF02772">
    <property type="entry name" value="S-AdoMet_synt_M"/>
    <property type="match status" value="1"/>
</dbReference>